<name>A0A8J1T6I3_OWEFU</name>
<gene>
    <name evidence="1" type="ORF">OFUS_LOCUS10296</name>
</gene>
<proteinExistence type="predicted"/>
<accession>A0A8J1T6I3</accession>
<evidence type="ECO:0000313" key="2">
    <source>
        <dbReference type="Proteomes" id="UP000749559"/>
    </source>
</evidence>
<dbReference type="OrthoDB" id="6433683at2759"/>
<evidence type="ECO:0000313" key="1">
    <source>
        <dbReference type="EMBL" id="CAH1784033.1"/>
    </source>
</evidence>
<dbReference type="Proteomes" id="UP000749559">
    <property type="component" value="Unassembled WGS sequence"/>
</dbReference>
<keyword evidence="2" id="KW-1185">Reference proteome</keyword>
<dbReference type="SMART" id="SM00317">
    <property type="entry name" value="SET"/>
    <property type="match status" value="1"/>
</dbReference>
<reference evidence="1" key="1">
    <citation type="submission" date="2022-03" db="EMBL/GenBank/DDBJ databases">
        <authorList>
            <person name="Martin C."/>
        </authorList>
    </citation>
    <scope>NUCLEOTIDE SEQUENCE</scope>
</reference>
<dbReference type="PROSITE" id="PS50280">
    <property type="entry name" value="SET"/>
    <property type="match status" value="1"/>
</dbReference>
<dbReference type="SUPFAM" id="SSF82199">
    <property type="entry name" value="SET domain"/>
    <property type="match status" value="1"/>
</dbReference>
<dbReference type="Gene3D" id="2.170.270.10">
    <property type="entry name" value="SET domain"/>
    <property type="match status" value="1"/>
</dbReference>
<sequence length="308" mass="35799">MGIFQFVLNYIFNTKMKRWNLVLVNIFSLLVVHDTATTLPGEQILSTTIESDIQQIKSTINSMNSTLSDLTHMMEILNRKIDKQNLHMQATADNFENVQAQNEQKQPFEQQYDSSTLKRINTGRWHEDELWCFTENDDVIVDVPVGWNTNDRAYKTLPRGLRLSKSTIPNAGSGVFTDVFIPLGTYFGPYEGVVIYDIDDGYNDGEYVFNVYKNWKILFFRDGGSLDTSNWTRFMNCPRDFMELNVEAFQCKENVYFRTVRNLEPGTELLFFYGWEYAEASFNMKQETFCKGYNGTIHQSTGSEWICE</sequence>
<dbReference type="AlphaFoldDB" id="A0A8J1T6I3"/>
<dbReference type="InterPro" id="IPR046341">
    <property type="entry name" value="SET_dom_sf"/>
</dbReference>
<dbReference type="Pfam" id="PF21549">
    <property type="entry name" value="PRDM2_PR"/>
    <property type="match status" value="1"/>
</dbReference>
<organism evidence="1 2">
    <name type="scientific">Owenia fusiformis</name>
    <name type="common">Polychaete worm</name>
    <dbReference type="NCBI Taxonomy" id="6347"/>
    <lineage>
        <taxon>Eukaryota</taxon>
        <taxon>Metazoa</taxon>
        <taxon>Spiralia</taxon>
        <taxon>Lophotrochozoa</taxon>
        <taxon>Annelida</taxon>
        <taxon>Polychaeta</taxon>
        <taxon>Sedentaria</taxon>
        <taxon>Canalipalpata</taxon>
        <taxon>Sabellida</taxon>
        <taxon>Oweniida</taxon>
        <taxon>Oweniidae</taxon>
        <taxon>Owenia</taxon>
    </lineage>
</organism>
<dbReference type="InterPro" id="IPR001214">
    <property type="entry name" value="SET_dom"/>
</dbReference>
<comment type="caution">
    <text evidence="1">The sequence shown here is derived from an EMBL/GenBank/DDBJ whole genome shotgun (WGS) entry which is preliminary data.</text>
</comment>
<protein>
    <submittedName>
        <fullName evidence="1">Uncharacterized protein</fullName>
    </submittedName>
</protein>
<dbReference type="EMBL" id="CAIIXF020000005">
    <property type="protein sequence ID" value="CAH1784033.1"/>
    <property type="molecule type" value="Genomic_DNA"/>
</dbReference>